<evidence type="ECO:0000256" key="3">
    <source>
        <dbReference type="SAM" id="SignalP"/>
    </source>
</evidence>
<evidence type="ECO:0000256" key="2">
    <source>
        <dbReference type="ARBA" id="ARBA00022840"/>
    </source>
</evidence>
<dbReference type="InterPro" id="IPR011009">
    <property type="entry name" value="Kinase-like_dom_sf"/>
</dbReference>
<feature type="chain" id="PRO_5042272090" description="Protein kinase domain-containing protein" evidence="3">
    <location>
        <begin position="19"/>
        <end position="415"/>
    </location>
</feature>
<dbReference type="Proteomes" id="UP001234989">
    <property type="component" value="Chromosome 1"/>
</dbReference>
<keyword evidence="1" id="KW-0547">Nucleotide-binding</keyword>
<name>A0AAF0PX76_SOLVR</name>
<dbReference type="GO" id="GO:0004672">
    <property type="term" value="F:protein kinase activity"/>
    <property type="evidence" value="ECO:0007669"/>
    <property type="project" value="InterPro"/>
</dbReference>
<dbReference type="Gene3D" id="1.10.510.10">
    <property type="entry name" value="Transferase(Phosphotransferase) domain 1"/>
    <property type="match status" value="1"/>
</dbReference>
<dbReference type="Pfam" id="PF07714">
    <property type="entry name" value="PK_Tyr_Ser-Thr"/>
    <property type="match status" value="1"/>
</dbReference>
<keyword evidence="6" id="KW-1185">Reference proteome</keyword>
<sequence>MPRRWAAGFTTLLTECFCLPFRQNKCPAESDDEGEDFIMEHDHHVLTPEDLNQFTSQFSSENLVGVTELGKLYRGKMHIGSDVKDVAVKIIYDNKNVYHYTGDDTLERFENELKILQASRIRGNPNIVKVIGYCRGEKTLGIVYDLNPHDTLENLITRGDFNWMQRVKIALTLARLLNYLHDRKYLIRNFAPYHIMVDQDFTPIMYEFGLLVGGVLRNKISASDFRLAPYGYIDGSLVTHGPDTFTVRSDVFAFGILLVNLISKRVVVDTRDRDDAINMWVLREFKSGRSVVHQTLVGDPDTFTVRSDVFAFDILLVNLINIRVGVDTRDRDDAINMWVLREFKSRRSIVHQNLVGDPLDGTIITQLAIQYIEDKPKKQPNMKKVIECMETLRIVQEHDREVNSFYRNNSNQESS</sequence>
<evidence type="ECO:0000313" key="5">
    <source>
        <dbReference type="EMBL" id="WMV12734.1"/>
    </source>
</evidence>
<dbReference type="GO" id="GO:0005886">
    <property type="term" value="C:plasma membrane"/>
    <property type="evidence" value="ECO:0007669"/>
    <property type="project" value="TreeGrafter"/>
</dbReference>
<accession>A0AAF0PX76</accession>
<dbReference type="AlphaFoldDB" id="A0AAF0PX76"/>
<protein>
    <recommendedName>
        <fullName evidence="4">Protein kinase domain-containing protein</fullName>
    </recommendedName>
</protein>
<dbReference type="Gene3D" id="3.30.200.20">
    <property type="entry name" value="Phosphorylase Kinase, domain 1"/>
    <property type="match status" value="1"/>
</dbReference>
<dbReference type="SUPFAM" id="SSF56112">
    <property type="entry name" value="Protein kinase-like (PK-like)"/>
    <property type="match status" value="1"/>
</dbReference>
<feature type="signal peptide" evidence="3">
    <location>
        <begin position="1"/>
        <end position="18"/>
    </location>
</feature>
<evidence type="ECO:0000259" key="4">
    <source>
        <dbReference type="PROSITE" id="PS50011"/>
    </source>
</evidence>
<reference evidence="5" key="1">
    <citation type="submission" date="2023-08" db="EMBL/GenBank/DDBJ databases">
        <title>A de novo genome assembly of Solanum verrucosum Schlechtendal, a Mexican diploid species geographically isolated from the other diploid A-genome species in potato relatives.</title>
        <authorList>
            <person name="Hosaka K."/>
        </authorList>
    </citation>
    <scope>NUCLEOTIDE SEQUENCE</scope>
    <source>
        <tissue evidence="5">Young leaves</tissue>
    </source>
</reference>
<dbReference type="PANTHER" id="PTHR27001">
    <property type="entry name" value="OS01G0253100 PROTEIN"/>
    <property type="match status" value="1"/>
</dbReference>
<keyword evidence="3" id="KW-0732">Signal</keyword>
<dbReference type="InterPro" id="IPR001245">
    <property type="entry name" value="Ser-Thr/Tyr_kinase_cat_dom"/>
</dbReference>
<organism evidence="5 6">
    <name type="scientific">Solanum verrucosum</name>
    <dbReference type="NCBI Taxonomy" id="315347"/>
    <lineage>
        <taxon>Eukaryota</taxon>
        <taxon>Viridiplantae</taxon>
        <taxon>Streptophyta</taxon>
        <taxon>Embryophyta</taxon>
        <taxon>Tracheophyta</taxon>
        <taxon>Spermatophyta</taxon>
        <taxon>Magnoliopsida</taxon>
        <taxon>eudicotyledons</taxon>
        <taxon>Gunneridae</taxon>
        <taxon>Pentapetalae</taxon>
        <taxon>asterids</taxon>
        <taxon>lamiids</taxon>
        <taxon>Solanales</taxon>
        <taxon>Solanaceae</taxon>
        <taxon>Solanoideae</taxon>
        <taxon>Solaneae</taxon>
        <taxon>Solanum</taxon>
    </lineage>
</organism>
<dbReference type="InterPro" id="IPR000719">
    <property type="entry name" value="Prot_kinase_dom"/>
</dbReference>
<feature type="domain" description="Protein kinase" evidence="4">
    <location>
        <begin position="58"/>
        <end position="392"/>
    </location>
</feature>
<proteinExistence type="predicted"/>
<keyword evidence="2" id="KW-0067">ATP-binding</keyword>
<dbReference type="GO" id="GO:0005524">
    <property type="term" value="F:ATP binding"/>
    <property type="evidence" value="ECO:0007669"/>
    <property type="project" value="UniProtKB-KW"/>
</dbReference>
<dbReference type="PROSITE" id="PS50011">
    <property type="entry name" value="PROTEIN_KINASE_DOM"/>
    <property type="match status" value="1"/>
</dbReference>
<dbReference type="PANTHER" id="PTHR27001:SF931">
    <property type="entry name" value="OS11G0664100 PROTEIN"/>
    <property type="match status" value="1"/>
</dbReference>
<evidence type="ECO:0000313" key="6">
    <source>
        <dbReference type="Proteomes" id="UP001234989"/>
    </source>
</evidence>
<evidence type="ECO:0000256" key="1">
    <source>
        <dbReference type="ARBA" id="ARBA00022741"/>
    </source>
</evidence>
<gene>
    <name evidence="5" type="ORF">MTR67_006119</name>
</gene>
<dbReference type="EMBL" id="CP133612">
    <property type="protein sequence ID" value="WMV12734.1"/>
    <property type="molecule type" value="Genomic_DNA"/>
</dbReference>